<dbReference type="EMBL" id="BT135365">
    <property type="protein sequence ID" value="AFK35160.1"/>
    <property type="molecule type" value="mRNA"/>
</dbReference>
<evidence type="ECO:0000256" key="1">
    <source>
        <dbReference type="ARBA" id="ARBA00004477"/>
    </source>
</evidence>
<dbReference type="PANTHER" id="PTHR31651">
    <property type="match status" value="1"/>
</dbReference>
<feature type="transmembrane region" description="Helical" evidence="10">
    <location>
        <begin position="29"/>
        <end position="51"/>
    </location>
</feature>
<dbReference type="Pfam" id="PF03547">
    <property type="entry name" value="Mem_trans"/>
    <property type="match status" value="1"/>
</dbReference>
<evidence type="ECO:0000256" key="10">
    <source>
        <dbReference type="SAM" id="Phobius"/>
    </source>
</evidence>
<dbReference type="PANTHER" id="PTHR31651:SF33">
    <property type="entry name" value="PROTEIN PIN-LIKES 1"/>
    <property type="match status" value="1"/>
</dbReference>
<dbReference type="GO" id="GO:0080162">
    <property type="term" value="P:endoplasmic reticulum to cytosol auxin transport"/>
    <property type="evidence" value="ECO:0007669"/>
    <property type="project" value="InterPro"/>
</dbReference>
<proteinExistence type="evidence at transcript level"/>
<name>I3S4G8_LOTJA</name>
<evidence type="ECO:0000313" key="11">
    <source>
        <dbReference type="EMBL" id="AFK35160.1"/>
    </source>
</evidence>
<dbReference type="GO" id="GO:0005789">
    <property type="term" value="C:endoplasmic reticulum membrane"/>
    <property type="evidence" value="ECO:0007669"/>
    <property type="project" value="UniProtKB-SubCell"/>
</dbReference>
<evidence type="ECO:0000256" key="7">
    <source>
        <dbReference type="ARBA" id="ARBA00023294"/>
    </source>
</evidence>
<reference evidence="11" key="1">
    <citation type="submission" date="2012-05" db="EMBL/GenBank/DDBJ databases">
        <authorList>
            <person name="Krishnakumar V."/>
            <person name="Cheung F."/>
            <person name="Xiao Y."/>
            <person name="Chan A."/>
            <person name="Moskal W.A."/>
            <person name="Town C.D."/>
        </authorList>
    </citation>
    <scope>NUCLEOTIDE SEQUENCE</scope>
</reference>
<evidence type="ECO:0000256" key="6">
    <source>
        <dbReference type="ARBA" id="ARBA00023136"/>
    </source>
</evidence>
<dbReference type="GO" id="GO:0009734">
    <property type="term" value="P:auxin-activated signaling pathway"/>
    <property type="evidence" value="ECO:0007669"/>
    <property type="project" value="UniProtKB-KW"/>
</dbReference>
<organism evidence="11">
    <name type="scientific">Lotus japonicus</name>
    <name type="common">Lotus corniculatus var. japonicus</name>
    <dbReference type="NCBI Taxonomy" id="34305"/>
    <lineage>
        <taxon>Eukaryota</taxon>
        <taxon>Viridiplantae</taxon>
        <taxon>Streptophyta</taxon>
        <taxon>Embryophyta</taxon>
        <taxon>Tracheophyta</taxon>
        <taxon>Spermatophyta</taxon>
        <taxon>Magnoliopsida</taxon>
        <taxon>eudicotyledons</taxon>
        <taxon>Gunneridae</taxon>
        <taxon>Pentapetalae</taxon>
        <taxon>rosids</taxon>
        <taxon>fabids</taxon>
        <taxon>Fabales</taxon>
        <taxon>Fabaceae</taxon>
        <taxon>Papilionoideae</taxon>
        <taxon>50 kb inversion clade</taxon>
        <taxon>NPAAA clade</taxon>
        <taxon>Hologalegina</taxon>
        <taxon>robinioid clade</taxon>
        <taxon>Loteae</taxon>
        <taxon>Lotus</taxon>
    </lineage>
</organism>
<keyword evidence="7" id="KW-0927">Auxin signaling pathway</keyword>
<evidence type="ECO:0000256" key="2">
    <source>
        <dbReference type="ARBA" id="ARBA00022448"/>
    </source>
</evidence>
<evidence type="ECO:0000256" key="5">
    <source>
        <dbReference type="ARBA" id="ARBA00022989"/>
    </source>
</evidence>
<keyword evidence="3 10" id="KW-0812">Transmembrane</keyword>
<keyword evidence="5 10" id="KW-1133">Transmembrane helix</keyword>
<protein>
    <submittedName>
        <fullName evidence="11">Uncharacterized protein</fullName>
    </submittedName>
</protein>
<keyword evidence="6 10" id="KW-0472">Membrane</keyword>
<evidence type="ECO:0000256" key="9">
    <source>
        <dbReference type="ARBA" id="ARBA00025752"/>
    </source>
</evidence>
<evidence type="ECO:0000256" key="8">
    <source>
        <dbReference type="ARBA" id="ARBA00025100"/>
    </source>
</evidence>
<dbReference type="InterPro" id="IPR004776">
    <property type="entry name" value="Mem_transp_PIN-like"/>
</dbReference>
<dbReference type="InterPro" id="IPR045033">
    <property type="entry name" value="PILS1/3/4/5/7"/>
</dbReference>
<sequence length="54" mass="5573">MLGDAAIPTATLILGANLLGGLKGTSTPLWTIVGIILVRYIFLPLLGVVIVKGQ</sequence>
<dbReference type="AlphaFoldDB" id="I3S4G8"/>
<comment type="function">
    <text evidence="8">Involved in cellular auxin homeostasis by regulating auxin metabolism. Regulates intracellular auxin accumulation at the endoplasmic reticulum and thus auxin availability for nuclear auxin signaling.</text>
</comment>
<keyword evidence="2" id="KW-0813">Transport</keyword>
<keyword evidence="4" id="KW-0256">Endoplasmic reticulum</keyword>
<evidence type="ECO:0000256" key="3">
    <source>
        <dbReference type="ARBA" id="ARBA00022692"/>
    </source>
</evidence>
<evidence type="ECO:0000256" key="4">
    <source>
        <dbReference type="ARBA" id="ARBA00022824"/>
    </source>
</evidence>
<accession>I3S4G8</accession>
<comment type="subcellular location">
    <subcellularLocation>
        <location evidence="1">Endoplasmic reticulum membrane</location>
        <topology evidence="1">Multi-pass membrane protein</topology>
    </subcellularLocation>
</comment>
<comment type="similarity">
    <text evidence="9">Belongs to the auxin efflux carrier (TC 2.A.69.2) family.</text>
</comment>